<dbReference type="Proteomes" id="UP000193355">
    <property type="component" value="Unassembled WGS sequence"/>
</dbReference>
<dbReference type="SUPFAM" id="SSF56219">
    <property type="entry name" value="DNase I-like"/>
    <property type="match status" value="1"/>
</dbReference>
<sequence>MRKKLALCAVLFAWTLIWVPQLQALTIGTFNMEYFTVKGGKAYTSDDCAHLAKLIETSGADLLALQEIVENRSLEYLLDNYLPQWSYTGNQTEGKQNLFFIWNKNKINITTPIEPLFTEDTINWGGKVVPLFRRHPIKATFREVETGAEFSVINVHLRSLGTAGSKDRLAAVAMNNGIRQAQVIKLNHAAEEEKGPLFILGDFNSVEVTGATFPFFPLTEEHSYDDFQCTIDHIGYVNLAPSKNWRIRVIETSIPRRSVGGRQHPDHDIVVLSMPDLLQSNL</sequence>
<dbReference type="GO" id="GO:0004519">
    <property type="term" value="F:endonuclease activity"/>
    <property type="evidence" value="ECO:0007669"/>
    <property type="project" value="UniProtKB-KW"/>
</dbReference>
<name>A0A1X7IX66_9BACT</name>
<dbReference type="RefSeq" id="WP_085544013.1">
    <property type="nucleotide sequence ID" value="NZ_FXBB01000006.1"/>
</dbReference>
<evidence type="ECO:0000313" key="3">
    <source>
        <dbReference type="Proteomes" id="UP000193355"/>
    </source>
</evidence>
<proteinExistence type="predicted"/>
<feature type="domain" description="Endonuclease/exonuclease/phosphatase" evidence="1">
    <location>
        <begin position="29"/>
        <end position="255"/>
    </location>
</feature>
<keyword evidence="2" id="KW-0540">Nuclease</keyword>
<dbReference type="InterPro" id="IPR005135">
    <property type="entry name" value="Endo/exonuclease/phosphatase"/>
</dbReference>
<dbReference type="Pfam" id="PF03372">
    <property type="entry name" value="Exo_endo_phos"/>
    <property type="match status" value="1"/>
</dbReference>
<dbReference type="InterPro" id="IPR036691">
    <property type="entry name" value="Endo/exonu/phosph_ase_sf"/>
</dbReference>
<organism evidence="2 3">
    <name type="scientific">Dethiosulfovibrio salsuginis</name>
    <dbReference type="NCBI Taxonomy" id="561720"/>
    <lineage>
        <taxon>Bacteria</taxon>
        <taxon>Thermotogati</taxon>
        <taxon>Synergistota</taxon>
        <taxon>Synergistia</taxon>
        <taxon>Synergistales</taxon>
        <taxon>Dethiosulfovibrionaceae</taxon>
        <taxon>Dethiosulfovibrio</taxon>
    </lineage>
</organism>
<keyword evidence="2" id="KW-0378">Hydrolase</keyword>
<keyword evidence="2" id="KW-0269">Exonuclease</keyword>
<keyword evidence="3" id="KW-1185">Reference proteome</keyword>
<dbReference type="EMBL" id="FXBB01000006">
    <property type="protein sequence ID" value="SMG19503.1"/>
    <property type="molecule type" value="Genomic_DNA"/>
</dbReference>
<dbReference type="OrthoDB" id="2450at2"/>
<protein>
    <submittedName>
        <fullName evidence="2">Endonuclease/Exonuclease/phosphatase family protein</fullName>
    </submittedName>
</protein>
<accession>A0A1X7IX66</accession>
<evidence type="ECO:0000259" key="1">
    <source>
        <dbReference type="Pfam" id="PF03372"/>
    </source>
</evidence>
<dbReference type="GO" id="GO:0004527">
    <property type="term" value="F:exonuclease activity"/>
    <property type="evidence" value="ECO:0007669"/>
    <property type="project" value="UniProtKB-KW"/>
</dbReference>
<dbReference type="Gene3D" id="3.60.10.10">
    <property type="entry name" value="Endonuclease/exonuclease/phosphatase"/>
    <property type="match status" value="1"/>
</dbReference>
<gene>
    <name evidence="2" type="ORF">SAMN06275492_10612</name>
</gene>
<dbReference type="AlphaFoldDB" id="A0A1X7IX66"/>
<keyword evidence="2" id="KW-0255">Endonuclease</keyword>
<reference evidence="3" key="1">
    <citation type="submission" date="2017-04" db="EMBL/GenBank/DDBJ databases">
        <authorList>
            <person name="Varghese N."/>
            <person name="Submissions S."/>
        </authorList>
    </citation>
    <scope>NUCLEOTIDE SEQUENCE [LARGE SCALE GENOMIC DNA]</scope>
    <source>
        <strain evidence="3">USBA 82</strain>
    </source>
</reference>
<dbReference type="STRING" id="561720.SAMN06275492_10612"/>
<evidence type="ECO:0000313" key="2">
    <source>
        <dbReference type="EMBL" id="SMG19503.1"/>
    </source>
</evidence>